<reference evidence="1" key="1">
    <citation type="submission" date="2023-04" db="EMBL/GenBank/DDBJ databases">
        <title>Draft Genome sequencing of Naganishia species isolated from polar environments using Oxford Nanopore Technology.</title>
        <authorList>
            <person name="Leo P."/>
            <person name="Venkateswaran K."/>
        </authorList>
    </citation>
    <scope>NUCLEOTIDE SEQUENCE</scope>
    <source>
        <strain evidence="1">MNA-CCFEE 5425</strain>
    </source>
</reference>
<evidence type="ECO:0000313" key="1">
    <source>
        <dbReference type="EMBL" id="KAJ9123945.1"/>
    </source>
</evidence>
<organism evidence="1 2">
    <name type="scientific">Naganishia vaughanmartiniae</name>
    <dbReference type="NCBI Taxonomy" id="1424756"/>
    <lineage>
        <taxon>Eukaryota</taxon>
        <taxon>Fungi</taxon>
        <taxon>Dikarya</taxon>
        <taxon>Basidiomycota</taxon>
        <taxon>Agaricomycotina</taxon>
        <taxon>Tremellomycetes</taxon>
        <taxon>Filobasidiales</taxon>
        <taxon>Filobasidiaceae</taxon>
        <taxon>Naganishia</taxon>
    </lineage>
</organism>
<comment type="caution">
    <text evidence="1">The sequence shown here is derived from an EMBL/GenBank/DDBJ whole genome shotgun (WGS) entry which is preliminary data.</text>
</comment>
<evidence type="ECO:0000313" key="2">
    <source>
        <dbReference type="Proteomes" id="UP001243375"/>
    </source>
</evidence>
<dbReference type="Proteomes" id="UP001243375">
    <property type="component" value="Unassembled WGS sequence"/>
</dbReference>
<proteinExistence type="predicted"/>
<gene>
    <name evidence="1" type="ORF">QFC22_000736</name>
</gene>
<keyword evidence="2" id="KW-1185">Reference proteome</keyword>
<sequence>MAPTTDEMDTDSTSTLAQVAADTVQDLVETAAQVLGTPQLDDSSLGKLAQMSKELELELEMHSADEGGVLVQHSEAGDDHEEQEEEVHDTISNHYVTAPSSPIIHVSTFTSITATTITTDVSTATTTRTPTTPVLSRRGSKDVHQHSIGRKLRFTTITGQSTQDAGHLASGRKTASLDVQFDEGHYVASDPGTPNISETANQIRRTLSLASVDSLLRVAQDQETRDQFLDNVKEHGKRMVWRDERERRKLPGDAERALVLAVKRGLSESFYIEKAREKEGSFILAFAVRAGVNLLLTLIRTLRKGYVAVLFLRIRLRWLLIRHAIFGAESFRFGGMIGTFTLLNTLTLHLLRLAPPSSYIKKRLRRVLQQDRSPLTYGPPERWNGRVDVESGEYTMEEEDTGERRWQAAVAGAVGSLGLLWEQKERRVGVAQQYVLFSYLATYNAYSRRTGFEIPYGDILVFGLSCGQIMFAFLLSPETIPPEYNTWIQAASQVEGDAVKLNRMIERQRKVDPGLIMKIMQHKNITPHNKRELTHVLEQAKLGLIPEGVPCAAIHPWLDSCRTVQLERYFTAFRFMLPVYSALHFIPMLVLRRKSFVKNPLKMLGKAFVGTFRSSSFLAVFILIYQGLLCLRTQTLEGNTVGALPEKMQALLKRKENFWLIGFATCFSLFAEEKKRRAELAMYVLPRGLEAAWSSARKRAWVPIVPFGETILGMAAMAMVMDAYKMPPSSLRQRKRSNTPPTRSTGVFTFILAAAAAASPAQAFYFQWSSTSYQCYTQTLSWVGGTPPFRAVIAPILQMPFIYDIPSSAFVDGKGSYDITVQLSSGLSYMIMMGDATGMGTGGSSGRITVQGYAESGCLSLSNRNQTTLDVSFMVAAKNIQQCKTSYNMTWDITPAAVPPQPALSASSLGYRYNMTVISLDQSFNPFDVPFGPGNTSAYDWEVSVAAGKQFTVMMNDGKGYGYGGVGGAYTVNRTSAGNTQCDFVGGSTTTAVVPSSTASGSSTTSDPASTSDPAAGGSGSESGNGPPKGTVIAGASIGALVGIGLSAAVAFLIFFYRRRRRNRRRTQEHSSNSNGRGKDNGGDAGSVVMADGRRRPADAMSVNLFDDDGEYYQDPNDGHYVPIPYDGGSYSGSPVTPGSTLASHPQTRTETATPTPTRNGMSNSNESPLGTSAGENPFESGRELHGEEAKAALFALGRAGGGGRSWSGASGDTFQSHTNTMTGGAGGVGSLHRLDTFADSRGPLPSATTPHSGGDDAWGDSVPPPLGAAQLTKSEEALADADAVDLDEPTRNRYASDTSYSPAASSPLLSPPPTSGPGTGGGFRITNVSDADPLLPPPRSQTSSSITGTNASSTPASSYGRRPRGEPRFVRHADAGRAPQREEEVIDLPPLYTDLVREDDPPPPVPDHDGR</sequence>
<name>A0ACC2XKN6_9TREE</name>
<protein>
    <submittedName>
        <fullName evidence="1">Uncharacterized protein</fullName>
    </submittedName>
</protein>
<dbReference type="EMBL" id="JASBWU010000002">
    <property type="protein sequence ID" value="KAJ9123945.1"/>
    <property type="molecule type" value="Genomic_DNA"/>
</dbReference>
<accession>A0ACC2XKN6</accession>